<name>A0A1V4SXT1_9CLOT</name>
<dbReference type="PROSITE" id="PS51257">
    <property type="entry name" value="PROKAR_LIPOPROTEIN"/>
    <property type="match status" value="1"/>
</dbReference>
<keyword evidence="1" id="KW-0812">Transmembrane</keyword>
<dbReference type="EMBL" id="LTAY01000023">
    <property type="protein sequence ID" value="OPX49508.1"/>
    <property type="molecule type" value="Genomic_DNA"/>
</dbReference>
<comment type="caution">
    <text evidence="2">The sequence shown here is derived from an EMBL/GenBank/DDBJ whole genome shotgun (WGS) entry which is preliminary data.</text>
</comment>
<evidence type="ECO:0000313" key="3">
    <source>
        <dbReference type="Proteomes" id="UP000191448"/>
    </source>
</evidence>
<feature type="transmembrane region" description="Helical" evidence="1">
    <location>
        <begin position="6"/>
        <end position="28"/>
    </location>
</feature>
<feature type="transmembrane region" description="Helical" evidence="1">
    <location>
        <begin position="40"/>
        <end position="64"/>
    </location>
</feature>
<evidence type="ECO:0000256" key="1">
    <source>
        <dbReference type="SAM" id="Phobius"/>
    </source>
</evidence>
<dbReference type="Proteomes" id="UP000191448">
    <property type="component" value="Unassembled WGS sequence"/>
</dbReference>
<sequence>MNKNYYFYVGNFLISCVGIALILGRVIFAKIKSSGKVVLGFKLITISIALFIDLIIQTTCIITPSITMSILSIGFLYSLFVILTDMTFVYISDNSIIGFIHYYEPSDIELVRINEDKSIKNMNLEIVLKNGNSHTFKCRRNRQLVSDLDKLPIVMEFNLFNGLDAN</sequence>
<organism evidence="2 3">
    <name type="scientific">Clostridium thermobutyricum DSM 4928</name>
    <dbReference type="NCBI Taxonomy" id="1121339"/>
    <lineage>
        <taxon>Bacteria</taxon>
        <taxon>Bacillati</taxon>
        <taxon>Bacillota</taxon>
        <taxon>Clostridia</taxon>
        <taxon>Eubacteriales</taxon>
        <taxon>Clostridiaceae</taxon>
        <taxon>Clostridium</taxon>
    </lineage>
</organism>
<dbReference type="AlphaFoldDB" id="A0A1V4SXT1"/>
<protein>
    <submittedName>
        <fullName evidence="2">Uncharacterized protein</fullName>
    </submittedName>
</protein>
<reference evidence="2 3" key="1">
    <citation type="submission" date="2016-02" db="EMBL/GenBank/DDBJ databases">
        <title>Genome sequence of Clostridium thermobutyricum DSM 4928.</title>
        <authorList>
            <person name="Poehlein A."/>
            <person name="Daniel R."/>
        </authorList>
    </citation>
    <scope>NUCLEOTIDE SEQUENCE [LARGE SCALE GENOMIC DNA]</scope>
    <source>
        <strain evidence="2 3">DSM 4928</strain>
    </source>
</reference>
<feature type="transmembrane region" description="Helical" evidence="1">
    <location>
        <begin position="70"/>
        <end position="91"/>
    </location>
</feature>
<accession>A0A1V4SXT1</accession>
<keyword evidence="1" id="KW-1133">Transmembrane helix</keyword>
<proteinExistence type="predicted"/>
<gene>
    <name evidence="2" type="ORF">CLTHE_06050</name>
</gene>
<dbReference type="RefSeq" id="WP_080021947.1">
    <property type="nucleotide sequence ID" value="NZ_LTAY01000023.1"/>
</dbReference>
<evidence type="ECO:0000313" key="2">
    <source>
        <dbReference type="EMBL" id="OPX49508.1"/>
    </source>
</evidence>
<keyword evidence="1" id="KW-0472">Membrane</keyword>